<feature type="binding site" evidence="10">
    <location>
        <position position="165"/>
    </location>
    <ligand>
        <name>UDP-N-acetyl-alpha-D-glucosamine</name>
        <dbReference type="ChEBI" id="CHEBI:57705"/>
    </ligand>
</feature>
<evidence type="ECO:0000256" key="4">
    <source>
        <dbReference type="ARBA" id="ARBA00022679"/>
    </source>
</evidence>
<evidence type="ECO:0000256" key="5">
    <source>
        <dbReference type="ARBA" id="ARBA00022960"/>
    </source>
</evidence>
<comment type="pathway">
    <text evidence="10">Cell wall biogenesis; peptidoglycan biosynthesis.</text>
</comment>
<evidence type="ECO:0000256" key="8">
    <source>
        <dbReference type="ARBA" id="ARBA00023306"/>
    </source>
</evidence>
<dbReference type="GO" id="GO:0009252">
    <property type="term" value="P:peptidoglycan biosynthetic process"/>
    <property type="evidence" value="ECO:0007669"/>
    <property type="project" value="UniProtKB-UniRule"/>
</dbReference>
<keyword evidence="8 10" id="KW-0131">Cell cycle</keyword>
<evidence type="ECO:0000256" key="9">
    <source>
        <dbReference type="ARBA" id="ARBA00023316"/>
    </source>
</evidence>
<dbReference type="InterPro" id="IPR006009">
    <property type="entry name" value="GlcNAc_MurG"/>
</dbReference>
<dbReference type="GO" id="GO:0051991">
    <property type="term" value="F:UDP-N-acetyl-D-glucosamine:N-acetylmuramoyl-L-alanyl-D-glutamyl-meso-2,6-diaminopimelyl-D-alanyl-D-alanine-diphosphoundecaprenol 4-beta-N-acetylglucosaminlytransferase activity"/>
    <property type="evidence" value="ECO:0007669"/>
    <property type="project" value="RHEA"/>
</dbReference>
<feature type="binding site" evidence="10">
    <location>
        <begin position="10"/>
        <end position="12"/>
    </location>
    <ligand>
        <name>UDP-N-acetyl-alpha-D-glucosamine</name>
        <dbReference type="ChEBI" id="CHEBI:57705"/>
    </ligand>
</feature>
<dbReference type="GO" id="GO:0051301">
    <property type="term" value="P:cell division"/>
    <property type="evidence" value="ECO:0007669"/>
    <property type="project" value="UniProtKB-KW"/>
</dbReference>
<dbReference type="GO" id="GO:0008360">
    <property type="term" value="P:regulation of cell shape"/>
    <property type="evidence" value="ECO:0007669"/>
    <property type="project" value="UniProtKB-KW"/>
</dbReference>
<gene>
    <name evidence="10" type="primary">murG</name>
    <name evidence="13" type="ORF">1544</name>
</gene>
<name>A0A0E4C8Q8_9FIRM</name>
<evidence type="ECO:0000256" key="3">
    <source>
        <dbReference type="ARBA" id="ARBA00022676"/>
    </source>
</evidence>
<keyword evidence="5 10" id="KW-0133">Cell shape</keyword>
<evidence type="ECO:0000256" key="10">
    <source>
        <dbReference type="HAMAP-Rule" id="MF_00033"/>
    </source>
</evidence>
<keyword evidence="14" id="KW-1185">Reference proteome</keyword>
<evidence type="ECO:0000259" key="11">
    <source>
        <dbReference type="Pfam" id="PF03033"/>
    </source>
</evidence>
<evidence type="ECO:0000313" key="13">
    <source>
        <dbReference type="EMBL" id="CFX62984.1"/>
    </source>
</evidence>
<dbReference type="Pfam" id="PF03033">
    <property type="entry name" value="Glyco_transf_28"/>
    <property type="match status" value="1"/>
</dbReference>
<feature type="binding site" evidence="10">
    <location>
        <position position="124"/>
    </location>
    <ligand>
        <name>UDP-N-acetyl-alpha-D-glucosamine</name>
        <dbReference type="ChEBI" id="CHEBI:57705"/>
    </ligand>
</feature>
<evidence type="ECO:0000256" key="2">
    <source>
        <dbReference type="ARBA" id="ARBA00022618"/>
    </source>
</evidence>
<keyword evidence="9 10" id="KW-0961">Cell wall biogenesis/degradation</keyword>
<evidence type="ECO:0000256" key="7">
    <source>
        <dbReference type="ARBA" id="ARBA00023136"/>
    </source>
</evidence>
<feature type="domain" description="Glycosyltransferase family 28 N-terminal" evidence="11">
    <location>
        <begin position="3"/>
        <end position="142"/>
    </location>
</feature>
<dbReference type="UniPathway" id="UPA00219"/>
<feature type="binding site" evidence="10">
    <location>
        <position position="299"/>
    </location>
    <ligand>
        <name>UDP-N-acetyl-alpha-D-glucosamine</name>
        <dbReference type="ChEBI" id="CHEBI:57705"/>
    </ligand>
</feature>
<dbReference type="GO" id="GO:0005975">
    <property type="term" value="P:carbohydrate metabolic process"/>
    <property type="evidence" value="ECO:0007669"/>
    <property type="project" value="InterPro"/>
</dbReference>
<evidence type="ECO:0000256" key="1">
    <source>
        <dbReference type="ARBA" id="ARBA00022475"/>
    </source>
</evidence>
<dbReference type="PANTHER" id="PTHR21015">
    <property type="entry name" value="UDP-N-ACETYLGLUCOSAMINE--N-ACETYLMURAMYL-(PENTAPEPTIDE) PYROPHOSPHORYL-UNDECAPRENOL N-ACETYLGLUCOSAMINE TRANSFERASE 1"/>
    <property type="match status" value="1"/>
</dbReference>
<comment type="subcellular location">
    <subcellularLocation>
        <location evidence="10">Cell membrane</location>
        <topology evidence="10">Peripheral membrane protein</topology>
        <orientation evidence="10">Cytoplasmic side</orientation>
    </subcellularLocation>
</comment>
<feature type="domain" description="Glycosyl transferase family 28 C-terminal" evidence="12">
    <location>
        <begin position="190"/>
        <end position="355"/>
    </location>
</feature>
<keyword evidence="2 10" id="KW-0132">Cell division</keyword>
<reference evidence="13 14" key="1">
    <citation type="submission" date="2015-03" db="EMBL/GenBank/DDBJ databases">
        <authorList>
            <person name="Murphy D."/>
        </authorList>
    </citation>
    <scope>NUCLEOTIDE SEQUENCE [LARGE SCALE GENOMIC DNA]</scope>
    <source>
        <strain evidence="13 14">OL-4</strain>
    </source>
</reference>
<dbReference type="NCBIfam" id="TIGR01133">
    <property type="entry name" value="murG"/>
    <property type="match status" value="1"/>
</dbReference>
<dbReference type="GO" id="GO:0071555">
    <property type="term" value="P:cell wall organization"/>
    <property type="evidence" value="ECO:0007669"/>
    <property type="project" value="UniProtKB-KW"/>
</dbReference>
<dbReference type="InterPro" id="IPR007235">
    <property type="entry name" value="Glyco_trans_28_C"/>
</dbReference>
<keyword evidence="7 10" id="KW-0472">Membrane</keyword>
<comment type="caution">
    <text evidence="10">Lacks conserved residue(s) required for the propagation of feature annotation.</text>
</comment>
<dbReference type="EMBL" id="CGIH01000027">
    <property type="protein sequence ID" value="CFX62984.1"/>
    <property type="molecule type" value="Genomic_DNA"/>
</dbReference>
<dbReference type="InterPro" id="IPR004276">
    <property type="entry name" value="GlycoTrans_28_N"/>
</dbReference>
<comment type="similarity">
    <text evidence="10">Belongs to the glycosyltransferase 28 family. MurG subfamily.</text>
</comment>
<dbReference type="HAMAP" id="MF_00033">
    <property type="entry name" value="MurG"/>
    <property type="match status" value="1"/>
</dbReference>
<keyword evidence="3 10" id="KW-0328">Glycosyltransferase</keyword>
<evidence type="ECO:0000259" key="12">
    <source>
        <dbReference type="Pfam" id="PF04101"/>
    </source>
</evidence>
<feature type="binding site" evidence="10">
    <location>
        <position position="195"/>
    </location>
    <ligand>
        <name>UDP-N-acetyl-alpha-D-glucosamine</name>
        <dbReference type="ChEBI" id="CHEBI:57705"/>
    </ligand>
</feature>
<dbReference type="GO" id="GO:0050511">
    <property type="term" value="F:undecaprenyldiphospho-muramoylpentapeptide beta-N-acetylglucosaminyltransferase activity"/>
    <property type="evidence" value="ECO:0007669"/>
    <property type="project" value="UniProtKB-UniRule"/>
</dbReference>
<dbReference type="SUPFAM" id="SSF53756">
    <property type="entry name" value="UDP-Glycosyltransferase/glycogen phosphorylase"/>
    <property type="match status" value="1"/>
</dbReference>
<dbReference type="Proteomes" id="UP000045545">
    <property type="component" value="Unassembled WGS sequence"/>
</dbReference>
<keyword evidence="4 10" id="KW-0808">Transferase</keyword>
<sequence length="368" mass="40706">MRVILTGGGTGGHIYPALAIAAELRQRDQDVELLYVGTAKGLESRIVPDSDIAFKSIDISGIDRSSMLKASKSMIKFPASFFQARTIIKEFQPDIIVGTGGYVSFPIVLAGTFFDVKTIIHEQNAFPGLANRNLAKRVDRVLLTFAEAASYLPAHNLKVTGLPVRKKIMTVDKEKARINLGLNKNLFTMVAFGGSLGAMTINRAMLDYLDLSRNEELQIVWITGESAYEEIQAELERRFDRSKMRVRLTMFPYMYNIEEALAVADLAVCRAGAGTVCELSILGLPAILVPYPYAADNHQEKNARALVDKNAALMVIDEFFDGYTLYQKIQELKNNPQLLNQMGKNIHKEAKPDALNAIVDEIISLASS</sequence>
<dbReference type="Pfam" id="PF04101">
    <property type="entry name" value="Glyco_tran_28_C"/>
    <property type="match status" value="1"/>
</dbReference>
<accession>A0A0E4C8Q8</accession>
<organism evidence="13 14">
    <name type="scientific">Syntrophomonas zehnderi OL-4</name>
    <dbReference type="NCBI Taxonomy" id="690567"/>
    <lineage>
        <taxon>Bacteria</taxon>
        <taxon>Bacillati</taxon>
        <taxon>Bacillota</taxon>
        <taxon>Clostridia</taxon>
        <taxon>Eubacteriales</taxon>
        <taxon>Syntrophomonadaceae</taxon>
        <taxon>Syntrophomonas</taxon>
    </lineage>
</organism>
<dbReference type="CDD" id="cd03785">
    <property type="entry name" value="GT28_MurG"/>
    <property type="match status" value="1"/>
</dbReference>
<dbReference type="Gene3D" id="3.40.50.2000">
    <property type="entry name" value="Glycogen Phosphorylase B"/>
    <property type="match status" value="2"/>
</dbReference>
<dbReference type="GO" id="GO:0005886">
    <property type="term" value="C:plasma membrane"/>
    <property type="evidence" value="ECO:0007669"/>
    <property type="project" value="UniProtKB-SubCell"/>
</dbReference>
<dbReference type="EC" id="2.4.1.227" evidence="10"/>
<proteinExistence type="inferred from homology"/>
<dbReference type="STRING" id="690567.1544"/>
<keyword evidence="1 10" id="KW-1003">Cell membrane</keyword>
<keyword evidence="6 10" id="KW-0573">Peptidoglycan synthesis</keyword>
<protein>
    <recommendedName>
        <fullName evidence="10">UDP-N-acetylglucosamine--N-acetylmuramyl-(pentapeptide) pyrophosphoryl-undecaprenol N-acetylglucosamine transferase</fullName>
        <ecNumber evidence="10">2.4.1.227</ecNumber>
    </recommendedName>
    <alternativeName>
        <fullName evidence="10">Undecaprenyl-PP-MurNAc-pentapeptide-UDPGlcNAc GlcNAc transferase</fullName>
    </alternativeName>
</protein>
<evidence type="ECO:0000313" key="14">
    <source>
        <dbReference type="Proteomes" id="UP000045545"/>
    </source>
</evidence>
<dbReference type="PANTHER" id="PTHR21015:SF22">
    <property type="entry name" value="GLYCOSYLTRANSFERASE"/>
    <property type="match status" value="1"/>
</dbReference>
<dbReference type="AlphaFoldDB" id="A0A0E4C8Q8"/>
<evidence type="ECO:0000256" key="6">
    <source>
        <dbReference type="ARBA" id="ARBA00022984"/>
    </source>
</evidence>
<comment type="function">
    <text evidence="10">Cell wall formation. Catalyzes the transfer of a GlcNAc subunit on undecaprenyl-pyrophosphoryl-MurNAc-pentapeptide (lipid intermediate I) to form undecaprenyl-pyrophosphoryl-MurNAc-(pentapeptide)GlcNAc (lipid intermediate II).</text>
</comment>
<dbReference type="OrthoDB" id="9808936at2"/>
<comment type="catalytic activity">
    <reaction evidence="10">
        <text>di-trans,octa-cis-undecaprenyl diphospho-N-acetyl-alpha-D-muramoyl-L-alanyl-D-glutamyl-meso-2,6-diaminopimeloyl-D-alanyl-D-alanine + UDP-N-acetyl-alpha-D-glucosamine = di-trans,octa-cis-undecaprenyl diphospho-[N-acetyl-alpha-D-glucosaminyl-(1-&gt;4)]-N-acetyl-alpha-D-muramoyl-L-alanyl-D-glutamyl-meso-2,6-diaminopimeloyl-D-alanyl-D-alanine + UDP + H(+)</text>
        <dbReference type="Rhea" id="RHEA:31227"/>
        <dbReference type="ChEBI" id="CHEBI:15378"/>
        <dbReference type="ChEBI" id="CHEBI:57705"/>
        <dbReference type="ChEBI" id="CHEBI:58223"/>
        <dbReference type="ChEBI" id="CHEBI:61387"/>
        <dbReference type="ChEBI" id="CHEBI:61388"/>
        <dbReference type="EC" id="2.4.1.227"/>
    </reaction>
</comment>